<feature type="region of interest" description="Disordered" evidence="1">
    <location>
        <begin position="175"/>
        <end position="195"/>
    </location>
</feature>
<dbReference type="PANTHER" id="PTHR46889">
    <property type="entry name" value="TRANSPOSASE INSF FOR INSERTION SEQUENCE IS3B-RELATED"/>
    <property type="match status" value="1"/>
</dbReference>
<dbReference type="PROSITE" id="PS50994">
    <property type="entry name" value="INTEGRASE"/>
    <property type="match status" value="1"/>
</dbReference>
<feature type="domain" description="Integrase catalytic" evidence="2">
    <location>
        <begin position="1"/>
        <end position="135"/>
    </location>
</feature>
<dbReference type="InterPro" id="IPR050900">
    <property type="entry name" value="Transposase_IS3/IS150/IS904"/>
</dbReference>
<reference evidence="3 4" key="1">
    <citation type="submission" date="2021-01" db="EMBL/GenBank/DDBJ databases">
        <title>Genome public.</title>
        <authorList>
            <person name="Liu C."/>
            <person name="Sun Q."/>
        </authorList>
    </citation>
    <scope>NUCLEOTIDE SEQUENCE [LARGE SCALE GENOMIC DNA]</scope>
    <source>
        <strain evidence="3 4">YIM B02564</strain>
    </source>
</reference>
<dbReference type="InterPro" id="IPR012337">
    <property type="entry name" value="RNaseH-like_sf"/>
</dbReference>
<dbReference type="Pfam" id="PF13683">
    <property type="entry name" value="rve_3"/>
    <property type="match status" value="1"/>
</dbReference>
<name>A0ABS1TQ52_9BACI</name>
<dbReference type="Gene3D" id="3.30.420.10">
    <property type="entry name" value="Ribonuclease H-like superfamily/Ribonuclease H"/>
    <property type="match status" value="1"/>
</dbReference>
<feature type="compositionally biased region" description="Basic and acidic residues" evidence="1">
    <location>
        <begin position="175"/>
        <end position="186"/>
    </location>
</feature>
<feature type="non-terminal residue" evidence="3">
    <location>
        <position position="1"/>
    </location>
</feature>
<protein>
    <submittedName>
        <fullName evidence="3">Transposase family protein</fullName>
    </submittedName>
</protein>
<dbReference type="EMBL" id="JAESWB010000188">
    <property type="protein sequence ID" value="MBL4953402.1"/>
    <property type="molecule type" value="Genomic_DNA"/>
</dbReference>
<dbReference type="SUPFAM" id="SSF53098">
    <property type="entry name" value="Ribonuclease H-like"/>
    <property type="match status" value="1"/>
</dbReference>
<evidence type="ECO:0000313" key="4">
    <source>
        <dbReference type="Proteomes" id="UP000623967"/>
    </source>
</evidence>
<dbReference type="Proteomes" id="UP000623967">
    <property type="component" value="Unassembled WGS sequence"/>
</dbReference>
<gene>
    <name evidence="3" type="ORF">JK635_14430</name>
</gene>
<evidence type="ECO:0000313" key="3">
    <source>
        <dbReference type="EMBL" id="MBL4953402.1"/>
    </source>
</evidence>
<dbReference type="InterPro" id="IPR001584">
    <property type="entry name" value="Integrase_cat-core"/>
</dbReference>
<evidence type="ECO:0000256" key="1">
    <source>
        <dbReference type="SAM" id="MobiDB-lite"/>
    </source>
</evidence>
<comment type="caution">
    <text evidence="3">The sequence shown here is derived from an EMBL/GenBank/DDBJ whole genome shotgun (WGS) entry which is preliminary data.</text>
</comment>
<keyword evidence="4" id="KW-1185">Reference proteome</keyword>
<proteinExistence type="predicted"/>
<dbReference type="InterPro" id="IPR036397">
    <property type="entry name" value="RNaseH_sf"/>
</dbReference>
<accession>A0ABS1TQ52</accession>
<organism evidence="3 4">
    <name type="scientific">Neobacillus paridis</name>
    <dbReference type="NCBI Taxonomy" id="2803862"/>
    <lineage>
        <taxon>Bacteria</taxon>
        <taxon>Bacillati</taxon>
        <taxon>Bacillota</taxon>
        <taxon>Bacilli</taxon>
        <taxon>Bacillales</taxon>
        <taxon>Bacillaceae</taxon>
        <taxon>Neobacillus</taxon>
    </lineage>
</organism>
<dbReference type="PANTHER" id="PTHR46889:SF4">
    <property type="entry name" value="TRANSPOSASE INSO FOR INSERTION SEQUENCE ELEMENT IS911B-RELATED"/>
    <property type="match status" value="1"/>
</dbReference>
<sequence length="195" mass="21907">IFSRKIVGWQVYESESSELASEVLRDICGREHIRPNQIVLHSDNGSPMKGATMLATLQALGVMPSFSRPAVSNDNPYSESLFKTMKYRPTYANRAFSSLLAARQWVGGFVHWYNEEHRHSAIGFVTPAQRHAGQDAELLKKRVAVYEAAKATHPGRWSGATRNWKPVLVVHLNPEKQDADPARQKEQNLALKKTA</sequence>
<evidence type="ECO:0000259" key="2">
    <source>
        <dbReference type="PROSITE" id="PS50994"/>
    </source>
</evidence>